<keyword evidence="6 8" id="KW-0472">Membrane</keyword>
<dbReference type="PROSITE" id="PS50088">
    <property type="entry name" value="ANK_REPEAT"/>
    <property type="match status" value="2"/>
</dbReference>
<dbReference type="Gene3D" id="1.25.40.20">
    <property type="entry name" value="Ankyrin repeat-containing domain"/>
    <property type="match status" value="1"/>
</dbReference>
<keyword evidence="3" id="KW-0677">Repeat</keyword>
<name>A0ABD1FNE6_SALDI</name>
<evidence type="ECO:0000259" key="9">
    <source>
        <dbReference type="Pfam" id="PF13962"/>
    </source>
</evidence>
<dbReference type="PROSITE" id="PS50297">
    <property type="entry name" value="ANK_REP_REGION"/>
    <property type="match status" value="2"/>
</dbReference>
<dbReference type="Pfam" id="PF12796">
    <property type="entry name" value="Ank_2"/>
    <property type="match status" value="1"/>
</dbReference>
<organism evidence="10 11">
    <name type="scientific">Salvia divinorum</name>
    <name type="common">Maria pastora</name>
    <name type="synonym">Diviner's sage</name>
    <dbReference type="NCBI Taxonomy" id="28513"/>
    <lineage>
        <taxon>Eukaryota</taxon>
        <taxon>Viridiplantae</taxon>
        <taxon>Streptophyta</taxon>
        <taxon>Embryophyta</taxon>
        <taxon>Tracheophyta</taxon>
        <taxon>Spermatophyta</taxon>
        <taxon>Magnoliopsida</taxon>
        <taxon>eudicotyledons</taxon>
        <taxon>Gunneridae</taxon>
        <taxon>Pentapetalae</taxon>
        <taxon>asterids</taxon>
        <taxon>lamiids</taxon>
        <taxon>Lamiales</taxon>
        <taxon>Lamiaceae</taxon>
        <taxon>Nepetoideae</taxon>
        <taxon>Mentheae</taxon>
        <taxon>Salviinae</taxon>
        <taxon>Salvia</taxon>
        <taxon>Salvia subgen. Calosphace</taxon>
    </lineage>
</organism>
<dbReference type="Pfam" id="PF13962">
    <property type="entry name" value="PGG"/>
    <property type="match status" value="1"/>
</dbReference>
<evidence type="ECO:0000313" key="11">
    <source>
        <dbReference type="Proteomes" id="UP001567538"/>
    </source>
</evidence>
<evidence type="ECO:0000256" key="8">
    <source>
        <dbReference type="SAM" id="Phobius"/>
    </source>
</evidence>
<evidence type="ECO:0000256" key="5">
    <source>
        <dbReference type="ARBA" id="ARBA00023043"/>
    </source>
</evidence>
<sequence length="376" mass="41595">METELYMSAAGGDAEALGRLLQSVASPCCLITGQNGDREEAYSSCAEMCLARDSQGRNPLHLAAIKGEVKLLEELLFVAPSAVRQKVGRGLTVLHLCVEHGQLEALKALMEEVKELVNAKNDDGDTILHMAVTGKNLEVMEYLLENGSVDINSKNSDGQTAKCLFEQLLPEAKYPGINKLGRFKSRAKFTLPVGLVDKKWESMMVAAVLIATVAFQAEVSPPGGVWQEDFTHHDNGTLAAMPHRAGEAVMAYEHETAFKIFMTTNTSAFILSILTILMLIIIGMPVSRGLYIWLWFMVILITAVSTVVTYYISIFVVCPAKCWMRQSESIENALTIAWYASLLMICACVIYMAWKKRSAVMRRNEEEESREQEAIA</sequence>
<feature type="domain" description="PGG" evidence="9">
    <location>
        <begin position="198"/>
        <end position="317"/>
    </location>
</feature>
<comment type="subcellular location">
    <subcellularLocation>
        <location evidence="1">Membrane</location>
        <topology evidence="1">Multi-pass membrane protein</topology>
    </subcellularLocation>
</comment>
<keyword evidence="4 8" id="KW-1133">Transmembrane helix</keyword>
<evidence type="ECO:0000256" key="2">
    <source>
        <dbReference type="ARBA" id="ARBA00022692"/>
    </source>
</evidence>
<dbReference type="InterPro" id="IPR002110">
    <property type="entry name" value="Ankyrin_rpt"/>
</dbReference>
<protein>
    <submittedName>
        <fullName evidence="10">Ankyrin repeat-containing protein ITN1-like</fullName>
    </submittedName>
</protein>
<evidence type="ECO:0000313" key="10">
    <source>
        <dbReference type="EMBL" id="KAL1532598.1"/>
    </source>
</evidence>
<dbReference type="EMBL" id="JBEAFC010000014">
    <property type="protein sequence ID" value="KAL1532598.1"/>
    <property type="molecule type" value="Genomic_DNA"/>
</dbReference>
<dbReference type="PANTHER" id="PTHR24186">
    <property type="entry name" value="PROTEIN PHOSPHATASE 1 REGULATORY SUBUNIT"/>
    <property type="match status" value="1"/>
</dbReference>
<evidence type="ECO:0000256" key="4">
    <source>
        <dbReference type="ARBA" id="ARBA00022989"/>
    </source>
</evidence>
<feature type="repeat" description="ANK" evidence="7">
    <location>
        <begin position="123"/>
        <end position="148"/>
    </location>
</feature>
<keyword evidence="11" id="KW-1185">Reference proteome</keyword>
<dbReference type="InterPro" id="IPR026961">
    <property type="entry name" value="PGG_dom"/>
</dbReference>
<keyword evidence="2 8" id="KW-0812">Transmembrane</keyword>
<dbReference type="Proteomes" id="UP001567538">
    <property type="component" value="Unassembled WGS sequence"/>
</dbReference>
<feature type="transmembrane region" description="Helical" evidence="8">
    <location>
        <begin position="336"/>
        <end position="354"/>
    </location>
</feature>
<evidence type="ECO:0000256" key="7">
    <source>
        <dbReference type="PROSITE-ProRule" id="PRU00023"/>
    </source>
</evidence>
<feature type="transmembrane region" description="Helical" evidence="8">
    <location>
        <begin position="293"/>
        <end position="316"/>
    </location>
</feature>
<dbReference type="AlphaFoldDB" id="A0ABD1FNE6"/>
<reference evidence="10 11" key="1">
    <citation type="submission" date="2024-06" db="EMBL/GenBank/DDBJ databases">
        <title>A chromosome level genome sequence of Diviner's sage (Salvia divinorum).</title>
        <authorList>
            <person name="Ford S.A."/>
            <person name="Ro D.-K."/>
            <person name="Ness R.W."/>
            <person name="Phillips M.A."/>
        </authorList>
    </citation>
    <scope>NUCLEOTIDE SEQUENCE [LARGE SCALE GENOMIC DNA]</scope>
    <source>
        <strain evidence="10">SAF-2024a</strain>
        <tissue evidence="10">Leaf</tissue>
    </source>
</reference>
<feature type="repeat" description="ANK" evidence="7">
    <location>
        <begin position="55"/>
        <end position="76"/>
    </location>
</feature>
<accession>A0ABD1FNE6</accession>
<proteinExistence type="predicted"/>
<evidence type="ECO:0000256" key="6">
    <source>
        <dbReference type="ARBA" id="ARBA00023136"/>
    </source>
</evidence>
<dbReference type="InterPro" id="IPR036770">
    <property type="entry name" value="Ankyrin_rpt-contain_sf"/>
</dbReference>
<dbReference type="SUPFAM" id="SSF48403">
    <property type="entry name" value="Ankyrin repeat"/>
    <property type="match status" value="1"/>
</dbReference>
<dbReference type="GO" id="GO:0016020">
    <property type="term" value="C:membrane"/>
    <property type="evidence" value="ECO:0007669"/>
    <property type="project" value="UniProtKB-SubCell"/>
</dbReference>
<feature type="transmembrane region" description="Helical" evidence="8">
    <location>
        <begin position="268"/>
        <end position="286"/>
    </location>
</feature>
<gene>
    <name evidence="10" type="ORF">AAHA92_32585</name>
</gene>
<keyword evidence="5 7" id="KW-0040">ANK repeat</keyword>
<evidence type="ECO:0000256" key="3">
    <source>
        <dbReference type="ARBA" id="ARBA00022737"/>
    </source>
</evidence>
<evidence type="ECO:0000256" key="1">
    <source>
        <dbReference type="ARBA" id="ARBA00004141"/>
    </source>
</evidence>
<dbReference type="SMART" id="SM00248">
    <property type="entry name" value="ANK"/>
    <property type="match status" value="3"/>
</dbReference>
<dbReference type="PANTHER" id="PTHR24186:SF37">
    <property type="entry name" value="PGG DOMAIN-CONTAINING PROTEIN"/>
    <property type="match status" value="1"/>
</dbReference>
<comment type="caution">
    <text evidence="10">The sequence shown here is derived from an EMBL/GenBank/DDBJ whole genome shotgun (WGS) entry which is preliminary data.</text>
</comment>